<accession>A0A8B7AWD4</accession>
<feature type="region of interest" description="Disordered" evidence="1">
    <location>
        <begin position="1"/>
        <end position="551"/>
    </location>
</feature>
<dbReference type="AlphaFoldDB" id="A0A8B7AWD4"/>
<feature type="compositionally biased region" description="Low complexity" evidence="1">
    <location>
        <begin position="11"/>
        <end position="22"/>
    </location>
</feature>
<feature type="domain" description="BTB/POZ" evidence="2">
    <location>
        <begin position="708"/>
        <end position="751"/>
    </location>
</feature>
<feature type="compositionally biased region" description="Pro residues" evidence="1">
    <location>
        <begin position="484"/>
        <end position="494"/>
    </location>
</feature>
<proteinExistence type="predicted"/>
<feature type="compositionally biased region" description="Gly residues" evidence="1">
    <location>
        <begin position="678"/>
        <end position="697"/>
    </location>
</feature>
<feature type="compositionally biased region" description="Pro residues" evidence="1">
    <location>
        <begin position="424"/>
        <end position="453"/>
    </location>
</feature>
<feature type="compositionally biased region" description="Low complexity" evidence="1">
    <location>
        <begin position="495"/>
        <end position="504"/>
    </location>
</feature>
<feature type="compositionally biased region" description="Low complexity" evidence="1">
    <location>
        <begin position="39"/>
        <end position="51"/>
    </location>
</feature>
<feature type="compositionally biased region" description="Low complexity" evidence="1">
    <location>
        <begin position="620"/>
        <end position="643"/>
    </location>
</feature>
<name>A0A8B7AWD4_ORYAF</name>
<feature type="compositionally biased region" description="Polar residues" evidence="1">
    <location>
        <begin position="107"/>
        <end position="119"/>
    </location>
</feature>
<dbReference type="RefSeq" id="XP_007951902.1">
    <property type="nucleotide sequence ID" value="XM_007953711.1"/>
</dbReference>
<sequence>MDKRDKTKAGAPARTPASRSPALPTPRPPGSPRPPPPVTTAALRVLGAAGRRPLAERAGSMGGATLPEAAPRIGTARSAGPGPRSPASRTPAAVRVERVPAKASGPASVSTSARASGTSRPGAPGQKGLRPPAEGPVARGKAPEAPRRSGSSAGARRDATGPTPGASSPAIARRSRVPEPEVGLRRAAPSTRPRPPTEVPRRSANCTTERSTAEASPATRRRPSAGGGLQRPATRPLGSSTTLLPSPGRSGALSRGTPGALAHASQPKSKGLQALRPLQATPPRKAAATGRGQSPPLATSSLQGPSAQQAPPPHITDPSMPATLSAFPPTIPPLPAKLGLQALTCPPPLQVPPFPLAMPPTQATLSSIASPPLQAPPSPPATPPLQAPSSPASPPLQNPPSPPASPLLPAPLSPPASPLLLSPLSPPASPPLQVPPSPPASPLLLTPPSPPASPILQASVSPPASPPLQIPSSPPTSPSLLVPRRPPTPGPDAPIPGSRLTLPLAPAPPPPSRSPSSTLSGPDLAGHSSSATSTPEELRGYDSGPEGGAAASLPADAELAACHPAAWSRGPAPPLAVRAAPGAPMPWPPAAGPGSADGLCTIYEAEGPEAAPPAPDSLDPGPGASSGKAAAAAAAGTGAAPRGSKPPRLGELPLGALQASVVQHLLSRTLLLAAAEGATGGGGRGAEGAGGGGGTGGARAALSDAELGRWAELLSPLDESRASITSVTSFSPDDVASPQGDWTVVEVETFH</sequence>
<evidence type="ECO:0000313" key="3">
    <source>
        <dbReference type="Proteomes" id="UP000694850"/>
    </source>
</evidence>
<dbReference type="Proteomes" id="UP000694850">
    <property type="component" value="Unplaced"/>
</dbReference>
<reference evidence="4" key="1">
    <citation type="submission" date="2025-08" db="UniProtKB">
        <authorList>
            <consortium name="RefSeq"/>
        </authorList>
    </citation>
    <scope>IDENTIFICATION</scope>
</reference>
<feature type="compositionally biased region" description="Polar residues" evidence="1">
    <location>
        <begin position="296"/>
        <end position="309"/>
    </location>
</feature>
<keyword evidence="3" id="KW-1185">Reference proteome</keyword>
<protein>
    <submittedName>
        <fullName evidence="4">Proline-rich protein 36</fullName>
    </submittedName>
</protein>
<evidence type="ECO:0000259" key="2">
    <source>
        <dbReference type="Pfam" id="PF15363"/>
    </source>
</evidence>
<dbReference type="OrthoDB" id="8951351at2759"/>
<dbReference type="PANTHER" id="PTHR22427">
    <property type="entry name" value="GH15728P"/>
    <property type="match status" value="1"/>
</dbReference>
<dbReference type="PRINTS" id="PR01217">
    <property type="entry name" value="PRICHEXTENSN"/>
</dbReference>
<feature type="compositionally biased region" description="Pro residues" evidence="1">
    <location>
        <begin position="373"/>
        <end position="417"/>
    </location>
</feature>
<dbReference type="InterPro" id="IPR027907">
    <property type="entry name" value="BTBD8_C"/>
</dbReference>
<dbReference type="Pfam" id="PF15363">
    <property type="entry name" value="BTBD8_C"/>
    <property type="match status" value="1"/>
</dbReference>
<dbReference type="PANTHER" id="PTHR22427:SF8">
    <property type="entry name" value="PROLINE-RICH PROTEIN 36"/>
    <property type="match status" value="1"/>
</dbReference>
<gene>
    <name evidence="4" type="primary">PRR36</name>
</gene>
<feature type="region of interest" description="Disordered" evidence="1">
    <location>
        <begin position="678"/>
        <end position="700"/>
    </location>
</feature>
<feature type="compositionally biased region" description="Pro residues" evidence="1">
    <location>
        <begin position="23"/>
        <end position="38"/>
    </location>
</feature>
<feature type="compositionally biased region" description="Pro residues" evidence="1">
    <location>
        <begin position="463"/>
        <end position="477"/>
    </location>
</feature>
<evidence type="ECO:0000256" key="1">
    <source>
        <dbReference type="SAM" id="MobiDB-lite"/>
    </source>
</evidence>
<feature type="region of interest" description="Disordered" evidence="1">
    <location>
        <begin position="606"/>
        <end position="651"/>
    </location>
</feature>
<evidence type="ECO:0000313" key="4">
    <source>
        <dbReference type="RefSeq" id="XP_007951902.1"/>
    </source>
</evidence>
<feature type="compositionally biased region" description="Pro residues" evidence="1">
    <location>
        <begin position="345"/>
        <end position="358"/>
    </location>
</feature>
<feature type="compositionally biased region" description="Polar residues" evidence="1">
    <location>
        <begin position="204"/>
        <end position="214"/>
    </location>
</feature>
<organism evidence="3 4">
    <name type="scientific">Orycteropus afer afer</name>
    <dbReference type="NCBI Taxonomy" id="1230840"/>
    <lineage>
        <taxon>Eukaryota</taxon>
        <taxon>Metazoa</taxon>
        <taxon>Chordata</taxon>
        <taxon>Craniata</taxon>
        <taxon>Vertebrata</taxon>
        <taxon>Euteleostomi</taxon>
        <taxon>Mammalia</taxon>
        <taxon>Eutheria</taxon>
        <taxon>Afrotheria</taxon>
        <taxon>Tubulidentata</taxon>
        <taxon>Orycteropodidae</taxon>
        <taxon>Orycteropus</taxon>
    </lineage>
</organism>